<reference evidence="1" key="1">
    <citation type="submission" date="2020-05" db="EMBL/GenBank/DDBJ databases">
        <authorList>
            <person name="Chiriac C."/>
            <person name="Salcher M."/>
            <person name="Ghai R."/>
            <person name="Kavagutti S V."/>
        </authorList>
    </citation>
    <scope>NUCLEOTIDE SEQUENCE</scope>
</reference>
<protein>
    <submittedName>
        <fullName evidence="1">Unannotated protein</fullName>
    </submittedName>
</protein>
<name>A0A6J6EAN2_9ZZZZ</name>
<gene>
    <name evidence="1" type="ORF">UFOPK1740_00409</name>
</gene>
<organism evidence="1">
    <name type="scientific">freshwater metagenome</name>
    <dbReference type="NCBI Taxonomy" id="449393"/>
    <lineage>
        <taxon>unclassified sequences</taxon>
        <taxon>metagenomes</taxon>
        <taxon>ecological metagenomes</taxon>
    </lineage>
</organism>
<evidence type="ECO:0000313" key="1">
    <source>
        <dbReference type="EMBL" id="CAB4573502.1"/>
    </source>
</evidence>
<sequence length="39" mass="3892">MSRGLLLNTAIGVSVPIEPSGSAALFAIGVKSIFNSSSV</sequence>
<dbReference type="AlphaFoldDB" id="A0A6J6EAN2"/>
<dbReference type="EMBL" id="CAEZTU010000010">
    <property type="protein sequence ID" value="CAB4573502.1"/>
    <property type="molecule type" value="Genomic_DNA"/>
</dbReference>
<proteinExistence type="predicted"/>
<accession>A0A6J6EAN2</accession>